<dbReference type="Proteomes" id="UP001499951">
    <property type="component" value="Unassembled WGS sequence"/>
</dbReference>
<evidence type="ECO:0000313" key="2">
    <source>
        <dbReference type="Proteomes" id="UP001499951"/>
    </source>
</evidence>
<proteinExistence type="predicted"/>
<comment type="caution">
    <text evidence="1">The sequence shown here is derived from an EMBL/GenBank/DDBJ whole genome shotgun (WGS) entry which is preliminary data.</text>
</comment>
<accession>A0ABP3PYN0</accession>
<protein>
    <submittedName>
        <fullName evidence="1">Uncharacterized protein</fullName>
    </submittedName>
</protein>
<gene>
    <name evidence="1" type="ORF">GCM10008942_29870</name>
</gene>
<name>A0ABP3PYN0_9PROT</name>
<organism evidence="1 2">
    <name type="scientific">Rhizomicrobium electricum</name>
    <dbReference type="NCBI Taxonomy" id="480070"/>
    <lineage>
        <taxon>Bacteria</taxon>
        <taxon>Pseudomonadati</taxon>
        <taxon>Pseudomonadota</taxon>
        <taxon>Alphaproteobacteria</taxon>
        <taxon>Micropepsales</taxon>
        <taxon>Micropepsaceae</taxon>
        <taxon>Rhizomicrobium</taxon>
    </lineage>
</organism>
<dbReference type="EMBL" id="BAAADD010000008">
    <property type="protein sequence ID" value="GAA0579004.1"/>
    <property type="molecule type" value="Genomic_DNA"/>
</dbReference>
<reference evidence="2" key="1">
    <citation type="journal article" date="2019" name="Int. J. Syst. Evol. Microbiol.">
        <title>The Global Catalogue of Microorganisms (GCM) 10K type strain sequencing project: providing services to taxonomists for standard genome sequencing and annotation.</title>
        <authorList>
            <consortium name="The Broad Institute Genomics Platform"/>
            <consortium name="The Broad Institute Genome Sequencing Center for Infectious Disease"/>
            <person name="Wu L."/>
            <person name="Ma J."/>
        </authorList>
    </citation>
    <scope>NUCLEOTIDE SEQUENCE [LARGE SCALE GENOMIC DNA]</scope>
    <source>
        <strain evidence="2">JCM 15089</strain>
    </source>
</reference>
<keyword evidence="2" id="KW-1185">Reference proteome</keyword>
<evidence type="ECO:0000313" key="1">
    <source>
        <dbReference type="EMBL" id="GAA0579004.1"/>
    </source>
</evidence>
<sequence length="60" mass="6020">MLLLVEEAAAGDAEDLVDGVAKLQAAILDMHPGVAVNEIAAVDIRDAAGRFPGGPTGHAV</sequence>